<dbReference type="PANTHER" id="PTHR30290">
    <property type="entry name" value="PERIPLASMIC BINDING COMPONENT OF ABC TRANSPORTER"/>
    <property type="match status" value="1"/>
</dbReference>
<feature type="signal peptide" evidence="1">
    <location>
        <begin position="1"/>
        <end position="21"/>
    </location>
</feature>
<dbReference type="AlphaFoldDB" id="H0UKW9"/>
<protein>
    <submittedName>
        <fullName evidence="3">ABC-type dipeptide transport system, periplasmic component</fullName>
    </submittedName>
</protein>
<name>H0UKW9_9BACT</name>
<feature type="domain" description="Solute-binding protein family 5" evidence="2">
    <location>
        <begin position="69"/>
        <end position="419"/>
    </location>
</feature>
<dbReference type="HOGENOM" id="CLU_017028_7_4_0"/>
<evidence type="ECO:0000313" key="3">
    <source>
        <dbReference type="EMBL" id="EHM13328.1"/>
    </source>
</evidence>
<dbReference type="Gene3D" id="3.40.190.10">
    <property type="entry name" value="Periplasmic binding protein-like II"/>
    <property type="match status" value="1"/>
</dbReference>
<keyword evidence="1" id="KW-0732">Signal</keyword>
<dbReference type="STRING" id="885272.JonanDRAFT_0955"/>
<dbReference type="Pfam" id="PF00496">
    <property type="entry name" value="SBP_bac_5"/>
    <property type="match status" value="1"/>
</dbReference>
<dbReference type="GO" id="GO:0043190">
    <property type="term" value="C:ATP-binding cassette (ABC) transporter complex"/>
    <property type="evidence" value="ECO:0007669"/>
    <property type="project" value="InterPro"/>
</dbReference>
<keyword evidence="4" id="KW-1185">Reference proteome</keyword>
<dbReference type="Gene3D" id="3.90.76.10">
    <property type="entry name" value="Dipeptide-binding Protein, Domain 1"/>
    <property type="match status" value="1"/>
</dbReference>
<dbReference type="InterPro" id="IPR039424">
    <property type="entry name" value="SBP_5"/>
</dbReference>
<dbReference type="Gene3D" id="3.10.105.10">
    <property type="entry name" value="Dipeptide-binding Protein, Domain 3"/>
    <property type="match status" value="1"/>
</dbReference>
<dbReference type="SUPFAM" id="SSF53850">
    <property type="entry name" value="Periplasmic binding protein-like II"/>
    <property type="match status" value="1"/>
</dbReference>
<dbReference type="PIRSF" id="PIRSF002741">
    <property type="entry name" value="MppA"/>
    <property type="match status" value="1"/>
</dbReference>
<sequence length="501" mass="56226">MIKKLMLSVALAAFLAPAAFAHNEPDTLIVANSTDIKTLDPMLTGDAGSAQTFLCIYDHLLWQDLEGNLVPRLAESWETPDPLTYILHLRKGVWFHNGEPFTAEDAKYTIDRGRTTVTATGANVLLNDIKDVEIKDDYTIVIHMKKPFTPLLYAFTEVWGSVVNKKTMEALGDKYVEHPVGTGPFKFVSWRKGDRVVLERNDDYWGDKADFKTLIIRAVPESSVRTIELESGSVDMIFKVNVNDINRIADNPNLKLLRRKDLREDFFVLNCSKPPFNDVRVRQAFSKALDVAGIQKAVYRGVGYAPKGPLPQGMVYYDDTLPEHDYDVEGAEALLKEAGVKDLHVTIKVNESKERVDAATIAQAMLGEVGITADIQVLEYGALLDCLTRGDFEISMSGWGNNLPDPEFALGRLYHSRGIGATNDARFNDPKFDELLDKGASTPEGPERAEVYKEVQRYFLDKVPALYWYGGEQVTGISRRIAEFPLHRRGIYEFNKVKLAK</sequence>
<evidence type="ECO:0000313" key="4">
    <source>
        <dbReference type="Proteomes" id="UP000003806"/>
    </source>
</evidence>
<dbReference type="GO" id="GO:0015833">
    <property type="term" value="P:peptide transport"/>
    <property type="evidence" value="ECO:0007669"/>
    <property type="project" value="TreeGrafter"/>
</dbReference>
<dbReference type="GO" id="GO:1904680">
    <property type="term" value="F:peptide transmembrane transporter activity"/>
    <property type="evidence" value="ECO:0007669"/>
    <property type="project" value="TreeGrafter"/>
</dbReference>
<dbReference type="Proteomes" id="UP000003806">
    <property type="component" value="Chromosome"/>
</dbReference>
<dbReference type="CDD" id="cd00995">
    <property type="entry name" value="PBP2_NikA_DppA_OppA_like"/>
    <property type="match status" value="1"/>
</dbReference>
<dbReference type="RefSeq" id="WP_008522992.1">
    <property type="nucleotide sequence ID" value="NZ_CM001376.1"/>
</dbReference>
<proteinExistence type="predicted"/>
<gene>
    <name evidence="3" type="ORF">JonanDRAFT_0955</name>
</gene>
<organism evidence="3 4">
    <name type="scientific">Jonquetella anthropi DSM 22815</name>
    <dbReference type="NCBI Taxonomy" id="885272"/>
    <lineage>
        <taxon>Bacteria</taxon>
        <taxon>Thermotogati</taxon>
        <taxon>Synergistota</taxon>
        <taxon>Synergistia</taxon>
        <taxon>Synergistales</taxon>
        <taxon>Dethiosulfovibrionaceae</taxon>
        <taxon>Jonquetella</taxon>
    </lineage>
</organism>
<feature type="chain" id="PRO_5003540880" evidence="1">
    <location>
        <begin position="22"/>
        <end position="501"/>
    </location>
</feature>
<reference evidence="3 4" key="1">
    <citation type="submission" date="2011-11" db="EMBL/GenBank/DDBJ databases">
        <title>The Noncontiguous Finished genome of Jonquetella anthropi DSM 22815.</title>
        <authorList>
            <consortium name="US DOE Joint Genome Institute (JGI-PGF)"/>
            <person name="Lucas S."/>
            <person name="Copeland A."/>
            <person name="Lapidus A."/>
            <person name="Glavina del Rio T."/>
            <person name="Dalin E."/>
            <person name="Tice H."/>
            <person name="Bruce D."/>
            <person name="Goodwin L."/>
            <person name="Pitluck S."/>
            <person name="Peters L."/>
            <person name="Mikhailova N."/>
            <person name="Held B."/>
            <person name="Kyrpides N."/>
            <person name="Mavromatis K."/>
            <person name="Ivanova N."/>
            <person name="Markowitz V."/>
            <person name="Cheng J.-F."/>
            <person name="Hugenholtz P."/>
            <person name="Woyke T."/>
            <person name="Wu D."/>
            <person name="Gronow S."/>
            <person name="Wellnitz S."/>
            <person name="Brambilla E."/>
            <person name="Klenk H.-P."/>
            <person name="Eisen J.A."/>
        </authorList>
    </citation>
    <scope>NUCLEOTIDE SEQUENCE [LARGE SCALE GENOMIC DNA]</scope>
    <source>
        <strain evidence="3 4">DSM 22815</strain>
    </source>
</reference>
<dbReference type="InterPro" id="IPR030678">
    <property type="entry name" value="Peptide/Ni-bd"/>
</dbReference>
<dbReference type="EMBL" id="CM001376">
    <property type="protein sequence ID" value="EHM13328.1"/>
    <property type="molecule type" value="Genomic_DNA"/>
</dbReference>
<dbReference type="InterPro" id="IPR000914">
    <property type="entry name" value="SBP_5_dom"/>
</dbReference>
<dbReference type="GO" id="GO:0042597">
    <property type="term" value="C:periplasmic space"/>
    <property type="evidence" value="ECO:0007669"/>
    <property type="project" value="UniProtKB-ARBA"/>
</dbReference>
<accession>H0UKW9</accession>
<evidence type="ECO:0000259" key="2">
    <source>
        <dbReference type="Pfam" id="PF00496"/>
    </source>
</evidence>
<dbReference type="eggNOG" id="COG0747">
    <property type="taxonomic scope" value="Bacteria"/>
</dbReference>
<evidence type="ECO:0000256" key="1">
    <source>
        <dbReference type="SAM" id="SignalP"/>
    </source>
</evidence>